<proteinExistence type="predicted"/>
<dbReference type="AlphaFoldDB" id="H0G1X3"/>
<gene>
    <name evidence="1" type="ORF">SM0020_17317</name>
</gene>
<accession>H0G1X3</accession>
<name>H0G1X3_RHIML</name>
<reference evidence="1 2" key="1">
    <citation type="journal article" date="2012" name="J. Bacteriol.">
        <title>Draft Genome Sequence of Sinorhizobium meliloti CCNWSX0020, a Nitrogen-Fixing Symbiont with Copper Tolerance Capability Isolated from Lead-Zinc Mine Tailings.</title>
        <authorList>
            <person name="Li Z."/>
            <person name="Ma Z."/>
            <person name="Hao X."/>
            <person name="Wei G."/>
        </authorList>
    </citation>
    <scope>NUCLEOTIDE SEQUENCE [LARGE SCALE GENOMIC DNA]</scope>
    <source>
        <strain evidence="1 2">CCNWSX0020</strain>
    </source>
</reference>
<sequence length="89" mass="9682">MSGRRGAIITGRQFVSLQLRRASNDGGSQVLLPSRRGIGDIRTERHVEVADIAFQNKAAVYDLLFKAASRQTEADGSRRAGPSCSRCGY</sequence>
<dbReference type="EMBL" id="AGVV01000033">
    <property type="protein sequence ID" value="EHK76717.1"/>
    <property type="molecule type" value="Genomic_DNA"/>
</dbReference>
<organism evidence="1 2">
    <name type="scientific">Sinorhizobium meliloti CCNWSX0020</name>
    <dbReference type="NCBI Taxonomy" id="1107881"/>
    <lineage>
        <taxon>Bacteria</taxon>
        <taxon>Pseudomonadati</taxon>
        <taxon>Pseudomonadota</taxon>
        <taxon>Alphaproteobacteria</taxon>
        <taxon>Hyphomicrobiales</taxon>
        <taxon>Rhizobiaceae</taxon>
        <taxon>Sinorhizobium/Ensifer group</taxon>
        <taxon>Sinorhizobium</taxon>
    </lineage>
</organism>
<protein>
    <submittedName>
        <fullName evidence="1">Uncharacterized protein</fullName>
    </submittedName>
</protein>
<dbReference type="Proteomes" id="UP000004038">
    <property type="component" value="Unassembled WGS sequence"/>
</dbReference>
<evidence type="ECO:0000313" key="2">
    <source>
        <dbReference type="Proteomes" id="UP000004038"/>
    </source>
</evidence>
<evidence type="ECO:0000313" key="1">
    <source>
        <dbReference type="EMBL" id="EHK76717.1"/>
    </source>
</evidence>